<dbReference type="PANTHER" id="PTHR23429:SF0">
    <property type="entry name" value="GLUCOSE-6-PHOSPHATE 1-DEHYDROGENASE"/>
    <property type="match status" value="1"/>
</dbReference>
<dbReference type="InterPro" id="IPR036291">
    <property type="entry name" value="NAD(P)-bd_dom_sf"/>
</dbReference>
<dbReference type="SUPFAM" id="SSF51735">
    <property type="entry name" value="NAD(P)-binding Rossmann-fold domains"/>
    <property type="match status" value="1"/>
</dbReference>
<dbReference type="Gene3D" id="3.40.50.720">
    <property type="entry name" value="NAD(P)-binding Rossmann-like Domain"/>
    <property type="match status" value="1"/>
</dbReference>
<evidence type="ECO:0000256" key="2">
    <source>
        <dbReference type="ARBA" id="ARBA00022526"/>
    </source>
</evidence>
<evidence type="ECO:0000256" key="6">
    <source>
        <dbReference type="HAMAP-Rule" id="MF_00966"/>
    </source>
</evidence>
<evidence type="ECO:0000313" key="10">
    <source>
        <dbReference type="Proteomes" id="UP000435649"/>
    </source>
</evidence>
<feature type="binding site" evidence="6">
    <location>
        <position position="195"/>
    </location>
    <ligand>
        <name>substrate</name>
    </ligand>
</feature>
<keyword evidence="5 6" id="KW-0119">Carbohydrate metabolism</keyword>
<comment type="catalytic activity">
    <reaction evidence="6">
        <text>D-glucose 6-phosphate + NADP(+) = 6-phospho-D-glucono-1,5-lactone + NADPH + H(+)</text>
        <dbReference type="Rhea" id="RHEA:15841"/>
        <dbReference type="ChEBI" id="CHEBI:15378"/>
        <dbReference type="ChEBI" id="CHEBI:57783"/>
        <dbReference type="ChEBI" id="CHEBI:57955"/>
        <dbReference type="ChEBI" id="CHEBI:58349"/>
        <dbReference type="ChEBI" id="CHEBI:61548"/>
        <dbReference type="EC" id="1.1.1.49"/>
    </reaction>
</comment>
<comment type="function">
    <text evidence="6">Catalyzes the oxidation of glucose 6-phosphate to 6-phosphogluconolactone.</text>
</comment>
<dbReference type="PRINTS" id="PR00079">
    <property type="entry name" value="G6PDHDRGNASE"/>
</dbReference>
<feature type="domain" description="Glucose-6-phosphate dehydrogenase NAD-binding" evidence="7">
    <location>
        <begin position="23"/>
        <end position="204"/>
    </location>
</feature>
<comment type="caution">
    <text evidence="6">Lacks conserved residue(s) required for the propagation of feature annotation.</text>
</comment>
<dbReference type="GO" id="GO:0006006">
    <property type="term" value="P:glucose metabolic process"/>
    <property type="evidence" value="ECO:0007669"/>
    <property type="project" value="UniProtKB-KW"/>
</dbReference>
<dbReference type="GO" id="GO:0005829">
    <property type="term" value="C:cytosol"/>
    <property type="evidence" value="ECO:0007669"/>
    <property type="project" value="TreeGrafter"/>
</dbReference>
<comment type="pathway">
    <text evidence="1 6">Carbohydrate degradation; pentose phosphate pathway; D-ribulose 5-phosphate from D-glucose 6-phosphate (oxidative stage): step 1/3.</text>
</comment>
<dbReference type="GO" id="GO:0004345">
    <property type="term" value="F:glucose-6-phosphate dehydrogenase activity"/>
    <property type="evidence" value="ECO:0007669"/>
    <property type="project" value="UniProtKB-UniRule"/>
</dbReference>
<evidence type="ECO:0000256" key="5">
    <source>
        <dbReference type="ARBA" id="ARBA00023277"/>
    </source>
</evidence>
<name>A0A844GAD3_9BACT</name>
<dbReference type="InterPro" id="IPR022675">
    <property type="entry name" value="G6P_DH_C"/>
</dbReference>
<dbReference type="Pfam" id="PF00479">
    <property type="entry name" value="G6PD_N"/>
    <property type="match status" value="1"/>
</dbReference>
<accession>A0A844GAD3</accession>
<dbReference type="SUPFAM" id="SSF55347">
    <property type="entry name" value="Glyceraldehyde-3-phosphate dehydrogenase-like, C-terminal domain"/>
    <property type="match status" value="1"/>
</dbReference>
<protein>
    <recommendedName>
        <fullName evidence="6">Glucose-6-phosphate 1-dehydrogenase</fullName>
        <shortName evidence="6">G6PD</shortName>
        <ecNumber evidence="6">1.1.1.49</ecNumber>
    </recommendedName>
</protein>
<feature type="binding site" evidence="6">
    <location>
        <position position="233"/>
    </location>
    <ligand>
        <name>substrate</name>
    </ligand>
</feature>
<feature type="binding site" evidence="6">
    <location>
        <position position="165"/>
    </location>
    <ligand>
        <name>NADP(+)</name>
        <dbReference type="ChEBI" id="CHEBI:58349"/>
    </ligand>
</feature>
<dbReference type="Pfam" id="PF02781">
    <property type="entry name" value="G6PD_C"/>
    <property type="match status" value="1"/>
</dbReference>
<evidence type="ECO:0000256" key="4">
    <source>
        <dbReference type="ARBA" id="ARBA00023002"/>
    </source>
</evidence>
<dbReference type="PANTHER" id="PTHR23429">
    <property type="entry name" value="GLUCOSE-6-PHOSPHATE 1-DEHYDROGENASE G6PD"/>
    <property type="match status" value="1"/>
</dbReference>
<dbReference type="PIRSF" id="PIRSF000110">
    <property type="entry name" value="G6PD"/>
    <property type="match status" value="1"/>
</dbReference>
<dbReference type="GO" id="GO:0050661">
    <property type="term" value="F:NADP binding"/>
    <property type="evidence" value="ECO:0007669"/>
    <property type="project" value="UniProtKB-UniRule"/>
</dbReference>
<feature type="binding site" evidence="6">
    <location>
        <begin position="26"/>
        <end position="33"/>
    </location>
    <ligand>
        <name>NADP(+)</name>
        <dbReference type="ChEBI" id="CHEBI:58349"/>
    </ligand>
</feature>
<dbReference type="EMBL" id="VUNS01000031">
    <property type="protein sequence ID" value="MST99199.1"/>
    <property type="molecule type" value="Genomic_DNA"/>
</dbReference>
<evidence type="ECO:0000259" key="7">
    <source>
        <dbReference type="Pfam" id="PF00479"/>
    </source>
</evidence>
<dbReference type="AlphaFoldDB" id="A0A844GAD3"/>
<dbReference type="NCBIfam" id="TIGR00871">
    <property type="entry name" value="zwf"/>
    <property type="match status" value="1"/>
</dbReference>
<dbReference type="GO" id="GO:0009051">
    <property type="term" value="P:pentose-phosphate shunt, oxidative branch"/>
    <property type="evidence" value="ECO:0007669"/>
    <property type="project" value="TreeGrafter"/>
</dbReference>
<feature type="domain" description="Glucose-6-phosphate dehydrogenase C-terminal" evidence="8">
    <location>
        <begin position="206"/>
        <end position="492"/>
    </location>
</feature>
<dbReference type="EC" id="1.1.1.49" evidence="6"/>
<gene>
    <name evidence="6 9" type="primary">zwf</name>
    <name evidence="9" type="ORF">FYJ85_19405</name>
</gene>
<dbReference type="Gene3D" id="3.30.360.10">
    <property type="entry name" value="Dihydrodipicolinate Reductase, domain 2"/>
    <property type="match status" value="1"/>
</dbReference>
<dbReference type="HAMAP" id="MF_00966">
    <property type="entry name" value="G6PD"/>
    <property type="match status" value="1"/>
</dbReference>
<dbReference type="InterPro" id="IPR001282">
    <property type="entry name" value="G6P_DH"/>
</dbReference>
<sequence>MPDVSYYRSNFCVEIHPAPGSLVIFGASGDLAKRKLFPALYHLFRRGLLHEDSRIVGCARTSYSDDGFRDHLRPFLTAGTDEQRNAFLAKIHYIAGDYPDLDFYRRLDRFLDKLEAKSDLPANRTFYLAMPASLYPAIIDKLSETGMLTEGDGEDAPWRHVVLEKPFGRDFESAEALDRDLHSHMREDQIYRIDHYLGKDTVQNILMLRFANLIFEPIWNSQYIDSVQLTVSETLGVEGRAGYYEQAGLLRDMFQNHMLEMLSLAAMEMPASFSPDDVRDEKVKLIKSIRPFDLSELDRVVVRGQYDGYRAEPGVSPESETETYVAAKLEIANWRWAGVPFYLRSGKKLGARKSEIAIVFKSIPHSIFTPIRARDMQPDTLVLNVQPDEGMELTIQAKQPGPKLCMGGLTLSFRYSDLPGGEGFDAYERLLLDAMLGDQTLFIRSDSIAESWRLFTPLLENWSKLPLETYAPGSDGPERAGRLLFADSREWRPL</sequence>
<evidence type="ECO:0000259" key="8">
    <source>
        <dbReference type="Pfam" id="PF02781"/>
    </source>
</evidence>
<dbReference type="Proteomes" id="UP000435649">
    <property type="component" value="Unassembled WGS sequence"/>
</dbReference>
<keyword evidence="10" id="KW-1185">Reference proteome</keyword>
<feature type="active site" description="Proton acceptor" evidence="6">
    <location>
        <position position="257"/>
    </location>
</feature>
<comment type="similarity">
    <text evidence="6">Belongs to the glucose-6-phosphate dehydrogenase family.</text>
</comment>
<proteinExistence type="inferred from homology"/>
<keyword evidence="4 6" id="KW-0560">Oxidoreductase</keyword>
<feature type="binding site" evidence="6">
    <location>
        <position position="60"/>
    </location>
    <ligand>
        <name>NADP(+)</name>
        <dbReference type="ChEBI" id="CHEBI:58349"/>
    </ligand>
</feature>
<keyword evidence="2 6" id="KW-0313">Glucose metabolism</keyword>
<dbReference type="InterPro" id="IPR022674">
    <property type="entry name" value="G6P_DH_NAD-bd"/>
</dbReference>
<dbReference type="UniPathway" id="UPA00115">
    <property type="reaction ID" value="UER00408"/>
</dbReference>
<reference evidence="9 10" key="1">
    <citation type="submission" date="2019-08" db="EMBL/GenBank/DDBJ databases">
        <title>In-depth cultivation of the pig gut microbiome towards novel bacterial diversity and tailored functional studies.</title>
        <authorList>
            <person name="Wylensek D."/>
            <person name="Hitch T.C.A."/>
            <person name="Clavel T."/>
        </authorList>
    </citation>
    <scope>NUCLEOTIDE SEQUENCE [LARGE SCALE GENOMIC DNA]</scope>
    <source>
        <strain evidence="9 10">BBE-744-WT-12</strain>
    </source>
</reference>
<keyword evidence="3 6" id="KW-0521">NADP</keyword>
<organism evidence="9 10">
    <name type="scientific">Victivallis lenta</name>
    <dbReference type="NCBI Taxonomy" id="2606640"/>
    <lineage>
        <taxon>Bacteria</taxon>
        <taxon>Pseudomonadati</taxon>
        <taxon>Lentisphaerota</taxon>
        <taxon>Lentisphaeria</taxon>
        <taxon>Victivallales</taxon>
        <taxon>Victivallaceae</taxon>
        <taxon>Victivallis</taxon>
    </lineage>
</organism>
<feature type="binding site" evidence="6">
    <location>
        <position position="252"/>
    </location>
    <ligand>
        <name>substrate</name>
    </ligand>
</feature>
<evidence type="ECO:0000313" key="9">
    <source>
        <dbReference type="EMBL" id="MST99199.1"/>
    </source>
</evidence>
<comment type="caution">
    <text evidence="9">The sequence shown here is derived from an EMBL/GenBank/DDBJ whole genome shotgun (WGS) entry which is preliminary data.</text>
</comment>
<evidence type="ECO:0000256" key="3">
    <source>
        <dbReference type="ARBA" id="ARBA00022857"/>
    </source>
</evidence>
<dbReference type="RefSeq" id="WP_106055076.1">
    <property type="nucleotide sequence ID" value="NZ_DBFCGB010000264.1"/>
</dbReference>
<feature type="binding site" evidence="6">
    <location>
        <position position="347"/>
    </location>
    <ligand>
        <name>substrate</name>
    </ligand>
</feature>
<feature type="binding site" evidence="6">
    <location>
        <position position="199"/>
    </location>
    <ligand>
        <name>substrate</name>
    </ligand>
</feature>
<evidence type="ECO:0000256" key="1">
    <source>
        <dbReference type="ARBA" id="ARBA00004937"/>
    </source>
</evidence>